<dbReference type="RefSeq" id="WP_135056003.1">
    <property type="nucleotide sequence ID" value="NZ_JADGLC010000010.1"/>
</dbReference>
<dbReference type="PROSITE" id="PS51257">
    <property type="entry name" value="PROKAR_LIPOPROTEIN"/>
    <property type="match status" value="1"/>
</dbReference>
<feature type="domain" description="Transferrin-binding protein B C-lobe/N-lobe beta-barrel" evidence="3">
    <location>
        <begin position="158"/>
        <end position="271"/>
    </location>
</feature>
<feature type="chain" id="PRO_5021287824" description="Transferrin-binding protein B C-lobe/N-lobe beta-barrel domain-containing protein" evidence="2">
    <location>
        <begin position="25"/>
        <end position="271"/>
    </location>
</feature>
<dbReference type="Proteomes" id="UP000297396">
    <property type="component" value="Unassembled WGS sequence"/>
</dbReference>
<gene>
    <name evidence="4" type="ORF">E4T80_05860</name>
</gene>
<dbReference type="Gene3D" id="2.40.160.90">
    <property type="match status" value="1"/>
</dbReference>
<dbReference type="InterPro" id="IPR054843">
    <property type="entry name" value="Slam_hemophilin_C"/>
</dbReference>
<evidence type="ECO:0000259" key="3">
    <source>
        <dbReference type="Pfam" id="PF01298"/>
    </source>
</evidence>
<feature type="compositionally biased region" description="Basic and acidic residues" evidence="1">
    <location>
        <begin position="48"/>
        <end position="59"/>
    </location>
</feature>
<reference evidence="4 5" key="1">
    <citation type="submission" date="2019-03" db="EMBL/GenBank/DDBJ databases">
        <title>Diversity of the mouse oral microbiome.</title>
        <authorList>
            <person name="Joseph S."/>
            <person name="Aduse-Opoku J."/>
            <person name="Curtis M."/>
            <person name="Wade W."/>
            <person name="Hashim A."/>
        </authorList>
    </citation>
    <scope>NUCLEOTIDE SEQUENCE [LARGE SCALE GENOMIC DNA]</scope>
    <source>
        <strain evidence="4 5">WT12</strain>
    </source>
</reference>
<dbReference type="NCBIfam" id="NF041636">
    <property type="entry name" value="slam_lipo"/>
    <property type="match status" value="1"/>
</dbReference>
<feature type="signal peptide" evidence="2">
    <location>
        <begin position="1"/>
        <end position="24"/>
    </location>
</feature>
<protein>
    <recommendedName>
        <fullName evidence="3">Transferrin-binding protein B C-lobe/N-lobe beta-barrel domain-containing protein</fullName>
    </recommendedName>
</protein>
<dbReference type="AlphaFoldDB" id="A0A4Y9K064"/>
<dbReference type="EMBL" id="SPPA01000010">
    <property type="protein sequence ID" value="TFV10912.1"/>
    <property type="molecule type" value="Genomic_DNA"/>
</dbReference>
<comment type="caution">
    <text evidence="4">The sequence shown here is derived from an EMBL/GenBank/DDBJ whole genome shotgun (WGS) entry which is preliminary data.</text>
</comment>
<evidence type="ECO:0000313" key="4">
    <source>
        <dbReference type="EMBL" id="TFV10912.1"/>
    </source>
</evidence>
<feature type="region of interest" description="Disordered" evidence="1">
    <location>
        <begin position="25"/>
        <end position="61"/>
    </location>
</feature>
<evidence type="ECO:0000313" key="5">
    <source>
        <dbReference type="Proteomes" id="UP000297396"/>
    </source>
</evidence>
<dbReference type="SUPFAM" id="SSF56925">
    <property type="entry name" value="OMPA-like"/>
    <property type="match status" value="1"/>
</dbReference>
<dbReference type="OrthoDB" id="5689800at2"/>
<organism evidence="4 5">
    <name type="scientific">Muribacter muris</name>
    <dbReference type="NCBI Taxonomy" id="67855"/>
    <lineage>
        <taxon>Bacteria</taxon>
        <taxon>Pseudomonadati</taxon>
        <taxon>Pseudomonadota</taxon>
        <taxon>Gammaproteobacteria</taxon>
        <taxon>Pasteurellales</taxon>
        <taxon>Pasteurellaceae</taxon>
        <taxon>Muribacter</taxon>
    </lineage>
</organism>
<accession>A0A4Y9K064</accession>
<evidence type="ECO:0000256" key="2">
    <source>
        <dbReference type="SAM" id="SignalP"/>
    </source>
</evidence>
<evidence type="ECO:0000256" key="1">
    <source>
        <dbReference type="SAM" id="MobiDB-lite"/>
    </source>
</evidence>
<dbReference type="Pfam" id="PF01298">
    <property type="entry name" value="TbpB_B_D"/>
    <property type="match status" value="1"/>
</dbReference>
<dbReference type="InterPro" id="IPR001677">
    <property type="entry name" value="TbpB_B_D"/>
</dbReference>
<keyword evidence="2" id="KW-0732">Signal</keyword>
<sequence>MKNAIKFGLTALACLMLAACGSSGGGSNDTEITAKDPKTNKTLSSLDGKTEKSQPEKGDVTQLSNATGNVIVRKLQDEDVKVSYAPQTNGSMAEIEVEGKKIPTIFPGFYGGWMHIGSLQVCCGNYSYVRFGSVDGGMINDQAVDSYIFYNGSTTKDMPTSGTATYNGGLLLTANEHPAFNDDDWKTGQSAFQADFGSKQLTGNFNVEGLAPITVKAKIEGNGFNGQATSAGFSKAADLEGKFYGPKAQELGGLFEEKAGKSWGGAFGAKQ</sequence>
<dbReference type="InterPro" id="IPR011250">
    <property type="entry name" value="OMP/PagP_B-barrel"/>
</dbReference>
<name>A0A4Y9K064_9PAST</name>
<proteinExistence type="predicted"/>